<dbReference type="EMBL" id="CAJEWN010000134">
    <property type="protein sequence ID" value="CAD2167946.1"/>
    <property type="molecule type" value="Genomic_DNA"/>
</dbReference>
<organism evidence="3 4">
    <name type="scientific">Meloidogyne enterolobii</name>
    <name type="common">Root-knot nematode worm</name>
    <name type="synonym">Meloidogyne mayaguensis</name>
    <dbReference type="NCBI Taxonomy" id="390850"/>
    <lineage>
        <taxon>Eukaryota</taxon>
        <taxon>Metazoa</taxon>
        <taxon>Ecdysozoa</taxon>
        <taxon>Nematoda</taxon>
        <taxon>Chromadorea</taxon>
        <taxon>Rhabditida</taxon>
        <taxon>Tylenchina</taxon>
        <taxon>Tylenchomorpha</taxon>
        <taxon>Tylenchoidea</taxon>
        <taxon>Meloidogynidae</taxon>
        <taxon>Meloidogyninae</taxon>
        <taxon>Meloidogyne</taxon>
    </lineage>
</organism>
<name>A0A6V7UZF7_MELEN</name>
<reference evidence="3 4" key="1">
    <citation type="submission" date="2020-08" db="EMBL/GenBank/DDBJ databases">
        <authorList>
            <person name="Koutsovoulos G."/>
            <person name="Danchin GJ E."/>
        </authorList>
    </citation>
    <scope>NUCLEOTIDE SEQUENCE [LARGE SCALE GENOMIC DNA]</scope>
</reference>
<dbReference type="AlphaFoldDB" id="A0A6V7UZF7"/>
<feature type="signal peptide" evidence="2">
    <location>
        <begin position="1"/>
        <end position="26"/>
    </location>
</feature>
<comment type="caution">
    <text evidence="3">The sequence shown here is derived from an EMBL/GenBank/DDBJ whole genome shotgun (WGS) entry which is preliminary data.</text>
</comment>
<feature type="compositionally biased region" description="Polar residues" evidence="1">
    <location>
        <begin position="100"/>
        <end position="110"/>
    </location>
</feature>
<dbReference type="Proteomes" id="UP000580250">
    <property type="component" value="Unassembled WGS sequence"/>
</dbReference>
<proteinExistence type="predicted"/>
<feature type="region of interest" description="Disordered" evidence="1">
    <location>
        <begin position="67"/>
        <end position="118"/>
    </location>
</feature>
<accession>A0A6V7UZF7</accession>
<evidence type="ECO:0000256" key="2">
    <source>
        <dbReference type="SAM" id="SignalP"/>
    </source>
</evidence>
<gene>
    <name evidence="3" type="ORF">MENT_LOCUS19265</name>
</gene>
<feature type="region of interest" description="Disordered" evidence="1">
    <location>
        <begin position="248"/>
        <end position="272"/>
    </location>
</feature>
<sequence length="321" mass="34740">MTALTLKTCINFLICSLMLPFILINAQNLAPGQTDFVLLPCTLKIEAGQYPCEQQQLGGNVLVGDQMPPNQQQSAPSISPQFEPPQSVAQMTKSPIFPGTNKQQPGMGNTLQSPLQQQPQLTVPPNFRLTKLADLVQILPEIQQSMIQVVEPSEPENIEFVPTPPSTPPPLSLPPQPTSQIPLTLPMVALPLCQNSWLSIASARLCPVQTLDTTINGQSLLTSPNAAQLQTPTSFDATAELQNYLSSSPSVNGLSQPPMPRSTPSLNKVASSPPLNKNNLLFLPTSKTTNFNFANSPRYLPYNNIQALSTINGNIKNMGRI</sequence>
<evidence type="ECO:0000313" key="3">
    <source>
        <dbReference type="EMBL" id="CAD2167946.1"/>
    </source>
</evidence>
<evidence type="ECO:0000256" key="1">
    <source>
        <dbReference type="SAM" id="MobiDB-lite"/>
    </source>
</evidence>
<keyword evidence="2" id="KW-0732">Signal</keyword>
<evidence type="ECO:0000313" key="4">
    <source>
        <dbReference type="Proteomes" id="UP000580250"/>
    </source>
</evidence>
<feature type="compositionally biased region" description="Polar residues" evidence="1">
    <location>
        <begin position="68"/>
        <end position="80"/>
    </location>
</feature>
<protein>
    <submittedName>
        <fullName evidence="3">Uncharacterized protein</fullName>
    </submittedName>
</protein>
<feature type="chain" id="PRO_5028244075" evidence="2">
    <location>
        <begin position="27"/>
        <end position="321"/>
    </location>
</feature>
<dbReference type="OrthoDB" id="5904798at2759"/>